<dbReference type="KEGG" id="vg:29058890"/>
<proteinExistence type="predicted"/>
<dbReference type="RefSeq" id="YP_009283076.1">
    <property type="nucleotide sequence ID" value="NC_031039.1"/>
</dbReference>
<dbReference type="EMBL" id="KU878088">
    <property type="protein sequence ID" value="AMS01256.1"/>
    <property type="molecule type" value="Genomic_DNA"/>
</dbReference>
<organism evidence="1 2">
    <name type="scientific">Bacillus phage AR9</name>
    <dbReference type="NCBI Taxonomy" id="1815509"/>
    <lineage>
        <taxon>Viruses</taxon>
        <taxon>Duplodnaviria</taxon>
        <taxon>Heunggongvirae</taxon>
        <taxon>Uroviricota</taxon>
        <taxon>Caudoviricetes</taxon>
        <taxon>Takahashivirus</taxon>
        <taxon>Bacillus phage PBS1</taxon>
    </lineage>
</organism>
<name>A0A172JI80_BPPB1</name>
<protein>
    <submittedName>
        <fullName evidence="1">Zn finger protein</fullName>
    </submittedName>
</protein>
<evidence type="ECO:0000313" key="1">
    <source>
        <dbReference type="EMBL" id="AMS01256.1"/>
    </source>
</evidence>
<evidence type="ECO:0000313" key="2">
    <source>
        <dbReference type="Proteomes" id="UP000202618"/>
    </source>
</evidence>
<reference evidence="1 2" key="1">
    <citation type="journal article" date="2016" name="Virology">
        <title>The genome of AR9, a giant transducing Bacillus phage encoding two multisubunit RNA polymerases.</title>
        <authorList>
            <person name="Lavysh D."/>
            <person name="Sokolova M."/>
            <person name="Minakhin L."/>
            <person name="Yakunina M."/>
            <person name="Artamonova T."/>
            <person name="Kozyavkin S."/>
            <person name="Makarova K.S."/>
            <person name="Koonin E.V."/>
            <person name="Severinov K."/>
        </authorList>
    </citation>
    <scope>NUCLEOTIDE SEQUENCE [LARGE SCALE GENOMIC DNA]</scope>
</reference>
<accession>A0A172JI80</accession>
<dbReference type="Proteomes" id="UP000202618">
    <property type="component" value="Segment"/>
</dbReference>
<dbReference type="GeneID" id="29058890"/>
<sequence length="96" mass="11488">MFKCLKKILNKTKKIKCDHHGIEMGSKGRIADPIHYFKCNKCGLYCDNNIMKSRKNKNNYIELMDLYFNNQLAVRDKDFNNGELSYFEDYFNSFRL</sequence>
<gene>
    <name evidence="1" type="ORF">AR9_g172</name>
</gene>